<keyword evidence="2" id="KW-1003">Cell membrane</keyword>
<organism evidence="8 9">
    <name type="scientific">Rubrivivax gelatinosus</name>
    <name type="common">Rhodocyclus gelatinosus</name>
    <name type="synonym">Rhodopseudomonas gelatinosa</name>
    <dbReference type="NCBI Taxonomy" id="28068"/>
    <lineage>
        <taxon>Bacteria</taxon>
        <taxon>Pseudomonadati</taxon>
        <taxon>Pseudomonadota</taxon>
        <taxon>Betaproteobacteria</taxon>
        <taxon>Burkholderiales</taxon>
        <taxon>Sphaerotilaceae</taxon>
        <taxon>Rubrivivax</taxon>
    </lineage>
</organism>
<proteinExistence type="predicted"/>
<comment type="subcellular location">
    <subcellularLocation>
        <location evidence="1">Cell membrane</location>
        <topology evidence="1">Multi-pass membrane protein</topology>
    </subcellularLocation>
</comment>
<dbReference type="Pfam" id="PF02687">
    <property type="entry name" value="FtsX"/>
    <property type="match status" value="2"/>
</dbReference>
<evidence type="ECO:0000256" key="2">
    <source>
        <dbReference type="ARBA" id="ARBA00022475"/>
    </source>
</evidence>
<feature type="transmembrane region" description="Helical" evidence="6">
    <location>
        <begin position="799"/>
        <end position="818"/>
    </location>
</feature>
<name>A0ABS1DQL2_RUBGE</name>
<evidence type="ECO:0000313" key="8">
    <source>
        <dbReference type="EMBL" id="MBK1711485.1"/>
    </source>
</evidence>
<sequence length="834" mass="85891">MNRHLLASLLWREWRHHPWRHGVALLAVALGVALAYSVHLINSSALSEFSAAVRAANGEPDLTIRGQREGFDDALYERVAIDAAVDVASPVVEFDTYAAAADGRRIALRVVGIDVLRIAPVAATLLPRPADDTRAMAGLDPRLVFLNAAARAQTGAADGSVLMLQSGLEKRRFEVAGSVAAGGQAMLVMDVAAAQTGFGYDGRLTRIDLRLAPGADRAALVARLALPAGVEAVAPGEAEQRISNLSRAYRVNLTVLALVALFVGAFLVFSVVSLSVAQRTPSFALLGVLGLTARERRAIVLVECAALGAAGSLIGLALGAAMAVLALRWMAGDLGGGYFPGITPTVSFGPVGALLFLALGTASALIGGWWPAKQAERLSPAMALKGLGTPQQPAPPAAPGLALLALGAALAFAPPVFGLPLAAYAAVAALLFGGVALVPAVVHALLAGVAAPRSALPLLALQRARFQRATATAAVSGVVASLALSVALTVMVASFRDGVSHWLDSMLPADLYARSAATSGTADQAWLPPAFVQAAAGVPGVQRVQATRQRTLQMAEGRPAVALMARPVADAAAALPLVGSALPPRPGETGVWVSEAMVDLYGAQVGATLELPLAGGTTVRVLGVWRDYARQFGSIVMDAADYRRITGDERINDLALWLAPGAELAAVQTRLRALLPDAAMLEFAATGELRVLSLRIFDRSFAVTYYLQAVAIAIGLVGIAASLSAQVLARRKEFGLLAHLGLTRGQVIVLVAGEAAAWLAAGVLVGLALGLAVSAVLVFVVNPQSFHWTMDIVVPAGRLAALAAAVLAAGVATAAFSARSAAGRSAVLSVKEDW</sequence>
<dbReference type="Proteomes" id="UP001041814">
    <property type="component" value="Unassembled WGS sequence"/>
</dbReference>
<evidence type="ECO:0000313" key="9">
    <source>
        <dbReference type="Proteomes" id="UP001041814"/>
    </source>
</evidence>
<keyword evidence="4 6" id="KW-1133">Transmembrane helix</keyword>
<dbReference type="InterPro" id="IPR003838">
    <property type="entry name" value="ABC3_permease_C"/>
</dbReference>
<dbReference type="PANTHER" id="PTHR30287:SF2">
    <property type="entry name" value="BLL1001 PROTEIN"/>
    <property type="match status" value="1"/>
</dbReference>
<feature type="transmembrane region" description="Helical" evidence="6">
    <location>
        <begin position="748"/>
        <end position="779"/>
    </location>
</feature>
<feature type="transmembrane region" description="Helical" evidence="6">
    <location>
        <begin position="705"/>
        <end position="728"/>
    </location>
</feature>
<feature type="transmembrane region" description="Helical" evidence="6">
    <location>
        <begin position="253"/>
        <end position="277"/>
    </location>
</feature>
<keyword evidence="5 6" id="KW-0472">Membrane</keyword>
<feature type="transmembrane region" description="Helical" evidence="6">
    <location>
        <begin position="298"/>
        <end position="331"/>
    </location>
</feature>
<accession>A0ABS1DQL2</accession>
<reference evidence="8" key="1">
    <citation type="submission" date="2017-08" db="EMBL/GenBank/DDBJ databases">
        <authorList>
            <person name="Imhoff J.F."/>
            <person name="Rahn T."/>
            <person name="Kuenzel S."/>
            <person name="Neulinger S.C."/>
        </authorList>
    </citation>
    <scope>NUCLEOTIDE SEQUENCE</scope>
    <source>
        <strain evidence="8">IM 151</strain>
    </source>
</reference>
<feature type="transmembrane region" description="Helical" evidence="6">
    <location>
        <begin position="471"/>
        <end position="495"/>
    </location>
</feature>
<dbReference type="InterPro" id="IPR038766">
    <property type="entry name" value="Membrane_comp_ABC_pdt"/>
</dbReference>
<evidence type="ECO:0000256" key="4">
    <source>
        <dbReference type="ARBA" id="ARBA00022989"/>
    </source>
</evidence>
<keyword evidence="9" id="KW-1185">Reference proteome</keyword>
<dbReference type="RefSeq" id="WP_200377678.1">
    <property type="nucleotide sequence ID" value="NZ_NRRU01000003.1"/>
</dbReference>
<evidence type="ECO:0000256" key="6">
    <source>
        <dbReference type="SAM" id="Phobius"/>
    </source>
</evidence>
<feature type="transmembrane region" description="Helical" evidence="6">
    <location>
        <begin position="351"/>
        <end position="372"/>
    </location>
</feature>
<evidence type="ECO:0000259" key="7">
    <source>
        <dbReference type="Pfam" id="PF02687"/>
    </source>
</evidence>
<protein>
    <submittedName>
        <fullName evidence="8">ABC transporter permease</fullName>
    </submittedName>
</protein>
<feature type="transmembrane region" description="Helical" evidence="6">
    <location>
        <begin position="423"/>
        <end position="450"/>
    </location>
</feature>
<evidence type="ECO:0000256" key="3">
    <source>
        <dbReference type="ARBA" id="ARBA00022692"/>
    </source>
</evidence>
<feature type="domain" description="ABC3 transporter permease C-terminal" evidence="7">
    <location>
        <begin position="709"/>
        <end position="823"/>
    </location>
</feature>
<keyword evidence="3 6" id="KW-0812">Transmembrane</keyword>
<gene>
    <name evidence="8" type="ORF">CKO43_01670</name>
</gene>
<evidence type="ECO:0000256" key="5">
    <source>
        <dbReference type="ARBA" id="ARBA00023136"/>
    </source>
</evidence>
<dbReference type="PANTHER" id="PTHR30287">
    <property type="entry name" value="MEMBRANE COMPONENT OF PREDICTED ABC SUPERFAMILY METABOLITE UPTAKE TRANSPORTER"/>
    <property type="match status" value="1"/>
</dbReference>
<reference evidence="8" key="2">
    <citation type="journal article" date="2020" name="Microorganisms">
        <title>Osmotic Adaptation and Compatible Solute Biosynthesis of Phototrophic Bacteria as Revealed from Genome Analyses.</title>
        <authorList>
            <person name="Imhoff J.F."/>
            <person name="Rahn T."/>
            <person name="Kunzel S."/>
            <person name="Keller A."/>
            <person name="Neulinger S.C."/>
        </authorList>
    </citation>
    <scope>NUCLEOTIDE SEQUENCE</scope>
    <source>
        <strain evidence="8">IM 151</strain>
    </source>
</reference>
<feature type="transmembrane region" description="Helical" evidence="6">
    <location>
        <begin position="393"/>
        <end position="417"/>
    </location>
</feature>
<evidence type="ECO:0000256" key="1">
    <source>
        <dbReference type="ARBA" id="ARBA00004651"/>
    </source>
</evidence>
<feature type="domain" description="ABC3 transporter permease C-terminal" evidence="7">
    <location>
        <begin position="255"/>
        <end position="379"/>
    </location>
</feature>
<comment type="caution">
    <text evidence="8">The sequence shown here is derived from an EMBL/GenBank/DDBJ whole genome shotgun (WGS) entry which is preliminary data.</text>
</comment>
<dbReference type="EMBL" id="NRRU01000003">
    <property type="protein sequence ID" value="MBK1711485.1"/>
    <property type="molecule type" value="Genomic_DNA"/>
</dbReference>